<dbReference type="GO" id="GO:0015074">
    <property type="term" value="P:DNA integration"/>
    <property type="evidence" value="ECO:0007669"/>
    <property type="project" value="InterPro"/>
</dbReference>
<name>A0A8S3UL86_MYTED</name>
<dbReference type="GO" id="GO:0006310">
    <property type="term" value="P:DNA recombination"/>
    <property type="evidence" value="ECO:0007669"/>
    <property type="project" value="UniProtKB-KW"/>
</dbReference>
<evidence type="ECO:0000313" key="8">
    <source>
        <dbReference type="Proteomes" id="UP000683360"/>
    </source>
</evidence>
<gene>
    <name evidence="7" type="ORF">MEDL_55577</name>
</gene>
<keyword evidence="3" id="KW-0832">Ubl conjugation</keyword>
<dbReference type="InterPro" id="IPR052787">
    <property type="entry name" value="MAVS"/>
</dbReference>
<comment type="caution">
    <text evidence="7">The sequence shown here is derived from an EMBL/GenBank/DDBJ whole genome shotgun (WGS) entry which is preliminary data.</text>
</comment>
<evidence type="ECO:0000259" key="6">
    <source>
        <dbReference type="Pfam" id="PF12012"/>
    </source>
</evidence>
<dbReference type="InterPro" id="IPR011010">
    <property type="entry name" value="DNA_brk_join_enz"/>
</dbReference>
<evidence type="ECO:0000256" key="2">
    <source>
        <dbReference type="ARBA" id="ARBA00022553"/>
    </source>
</evidence>
<dbReference type="EMBL" id="CAJPWZ010002702">
    <property type="protein sequence ID" value="CAG2243451.1"/>
    <property type="molecule type" value="Genomic_DNA"/>
</dbReference>
<evidence type="ECO:0000256" key="4">
    <source>
        <dbReference type="ARBA" id="ARBA00023172"/>
    </source>
</evidence>
<feature type="domain" description="ZMYM2-like/QRICH1 C-terminal" evidence="6">
    <location>
        <begin position="63"/>
        <end position="210"/>
    </location>
</feature>
<sequence length="599" mass="68246">MYKVNSLDSFRYSLNRYLKAPPFLKEFDIMKHEAFNESNQVFKTALTELKANGKGATQHFPIISEIDRTKLYSSTFMQTNSPTGLLNKVQFDIRMYFFRRGAENMDKMTKDTFIVKTDPKTKTKYVTKEMDELTKNHRFNDKENVTAIMPEQPDSPSCPVAAFQKYISKLHPKCNRLWQRPLGSFYEDSASWYCNSPVGRDTLAQFMNKLSKLCSLSQVYTNHSIRATGATILTESRYFADAQIMSVTGHKSVSSLAIYQRTSDKAKFQMGQIIDAAMNGRDPDANALPAPNQQLTLPSPVQPLALPTSARSSTMASTSQVTQMTEFRNQLSGINFNELFSNYDTVPQMPVFHDMDMSNFKDDEPNQQAVVRFCRGIIRVAQFELALKNYEQLEEAIQVAEAREAELAKELGRYRYGDKFDEKEMSIFSREFCPAKQSVAEFKFFLNEFECIERGIKESEEKDRRELLKEDLKTETERHSIDTKETNNEMIKTTSEDVGTEVADANGVRTEDKDAFITPPAETDGTSAIETTECNEIIKTTSDDDTETAESTNLEKIEDQDALIRSQGILTTVLTQTNFLQLNFKIGFRFLLISVICIS</sequence>
<evidence type="ECO:0000256" key="3">
    <source>
        <dbReference type="ARBA" id="ARBA00022843"/>
    </source>
</evidence>
<reference evidence="7" key="1">
    <citation type="submission" date="2021-03" db="EMBL/GenBank/DDBJ databases">
        <authorList>
            <person name="Bekaert M."/>
        </authorList>
    </citation>
    <scope>NUCLEOTIDE SEQUENCE</scope>
</reference>
<dbReference type="PANTHER" id="PTHR21446">
    <property type="entry name" value="DUF3504 DOMAIN-CONTAINING PROTEIN"/>
    <property type="match status" value="1"/>
</dbReference>
<accession>A0A8S3UL86</accession>
<dbReference type="AlphaFoldDB" id="A0A8S3UL86"/>
<organism evidence="7 8">
    <name type="scientific">Mytilus edulis</name>
    <name type="common">Blue mussel</name>
    <dbReference type="NCBI Taxonomy" id="6550"/>
    <lineage>
        <taxon>Eukaryota</taxon>
        <taxon>Metazoa</taxon>
        <taxon>Spiralia</taxon>
        <taxon>Lophotrochozoa</taxon>
        <taxon>Mollusca</taxon>
        <taxon>Bivalvia</taxon>
        <taxon>Autobranchia</taxon>
        <taxon>Pteriomorphia</taxon>
        <taxon>Mytilida</taxon>
        <taxon>Mytiloidea</taxon>
        <taxon>Mytilidae</taxon>
        <taxon>Mytilinae</taxon>
        <taxon>Mytilus</taxon>
    </lineage>
</organism>
<keyword evidence="2" id="KW-0597">Phosphoprotein</keyword>
<protein>
    <recommendedName>
        <fullName evidence="6">ZMYM2-like/QRICH1 C-terminal domain-containing protein</fullName>
    </recommendedName>
</protein>
<evidence type="ECO:0000256" key="5">
    <source>
        <dbReference type="SAM" id="Coils"/>
    </source>
</evidence>
<keyword evidence="1" id="KW-1017">Isopeptide bond</keyword>
<dbReference type="InterPro" id="IPR013762">
    <property type="entry name" value="Integrase-like_cat_sf"/>
</dbReference>
<dbReference type="InterPro" id="IPR021893">
    <property type="entry name" value="ZMYM2-like_C"/>
</dbReference>
<dbReference type="GO" id="GO:0003677">
    <property type="term" value="F:DNA binding"/>
    <property type="evidence" value="ECO:0007669"/>
    <property type="project" value="InterPro"/>
</dbReference>
<dbReference type="PANTHER" id="PTHR21446:SF6">
    <property type="entry name" value="MITOCHONDRIAL ANTIVIRAL-SIGNALING PROTEIN"/>
    <property type="match status" value="1"/>
</dbReference>
<feature type="coiled-coil region" evidence="5">
    <location>
        <begin position="383"/>
        <end position="410"/>
    </location>
</feature>
<proteinExistence type="predicted"/>
<evidence type="ECO:0000313" key="7">
    <source>
        <dbReference type="EMBL" id="CAG2243451.1"/>
    </source>
</evidence>
<dbReference type="Gene3D" id="1.10.443.10">
    <property type="entry name" value="Intergrase catalytic core"/>
    <property type="match status" value="1"/>
</dbReference>
<dbReference type="SUPFAM" id="SSF56349">
    <property type="entry name" value="DNA breaking-rejoining enzymes"/>
    <property type="match status" value="1"/>
</dbReference>
<keyword evidence="4" id="KW-0233">DNA recombination</keyword>
<keyword evidence="5" id="KW-0175">Coiled coil</keyword>
<keyword evidence="8" id="KW-1185">Reference proteome</keyword>
<dbReference type="Pfam" id="PF12012">
    <property type="entry name" value="DUF3504"/>
    <property type="match status" value="1"/>
</dbReference>
<dbReference type="OrthoDB" id="6123923at2759"/>
<evidence type="ECO:0000256" key="1">
    <source>
        <dbReference type="ARBA" id="ARBA00022499"/>
    </source>
</evidence>
<dbReference type="Proteomes" id="UP000683360">
    <property type="component" value="Unassembled WGS sequence"/>
</dbReference>